<reference evidence="4" key="1">
    <citation type="submission" date="2022-01" db="EMBL/GenBank/DDBJ databases">
        <authorList>
            <person name="Jo J.-H."/>
            <person name="Im W.-T."/>
        </authorList>
    </citation>
    <scope>NUCLEOTIDE SEQUENCE</scope>
    <source>
        <strain evidence="4">NA20</strain>
    </source>
</reference>
<evidence type="ECO:0000256" key="2">
    <source>
        <dbReference type="ARBA" id="ARBA00022801"/>
    </source>
</evidence>
<keyword evidence="5" id="KW-1185">Reference proteome</keyword>
<protein>
    <submittedName>
        <fullName evidence="4">Dienelactone hydrolase family protein</fullName>
    </submittedName>
</protein>
<comment type="similarity">
    <text evidence="1">Belongs to the AB hydrolase superfamily. AB hydrolase 2 family.</text>
</comment>
<name>A0ABS9KYM0_9BACT</name>
<keyword evidence="2 4" id="KW-0378">Hydrolase</keyword>
<dbReference type="RefSeq" id="WP_237876195.1">
    <property type="nucleotide sequence ID" value="NZ_JAKLTR010000021.1"/>
</dbReference>
<gene>
    <name evidence="4" type="ORF">LZZ85_24290</name>
</gene>
<dbReference type="InterPro" id="IPR050565">
    <property type="entry name" value="LYPA1-2/EST-like"/>
</dbReference>
<dbReference type="EMBL" id="JAKLTR010000021">
    <property type="protein sequence ID" value="MCG2617440.1"/>
    <property type="molecule type" value="Genomic_DNA"/>
</dbReference>
<dbReference type="Gene3D" id="3.40.50.1820">
    <property type="entry name" value="alpha/beta hydrolase"/>
    <property type="match status" value="1"/>
</dbReference>
<sequence>MKTQIVSAGESLDTASKVLIMVHGRGGTASDILTLAPHLEIDGFALLAPQASQYTWYPYSFLAEPKKNEPSLSEALDALDETVKHAVSAGFKKKDIYFLGFSQGACLTLEYITRNATQWGGAVAFTGGLIGDRVYEENYKGDFGKTPVFIGTSDPDPHVPVDRVLSTTAILRKMNASVNEKIYPFMGHTISGEELRLANQWVFNRQGERDESLKV</sequence>
<evidence type="ECO:0000259" key="3">
    <source>
        <dbReference type="Pfam" id="PF02230"/>
    </source>
</evidence>
<comment type="caution">
    <text evidence="4">The sequence shown here is derived from an EMBL/GenBank/DDBJ whole genome shotgun (WGS) entry which is preliminary data.</text>
</comment>
<proteinExistence type="inferred from homology"/>
<evidence type="ECO:0000256" key="1">
    <source>
        <dbReference type="ARBA" id="ARBA00006499"/>
    </source>
</evidence>
<evidence type="ECO:0000313" key="4">
    <source>
        <dbReference type="EMBL" id="MCG2617440.1"/>
    </source>
</evidence>
<dbReference type="GO" id="GO:0016787">
    <property type="term" value="F:hydrolase activity"/>
    <property type="evidence" value="ECO:0007669"/>
    <property type="project" value="UniProtKB-KW"/>
</dbReference>
<dbReference type="Proteomes" id="UP001165367">
    <property type="component" value="Unassembled WGS sequence"/>
</dbReference>
<dbReference type="Pfam" id="PF02230">
    <property type="entry name" value="Abhydrolase_2"/>
    <property type="match status" value="1"/>
</dbReference>
<organism evidence="4 5">
    <name type="scientific">Terrimonas ginsenosidimutans</name>
    <dbReference type="NCBI Taxonomy" id="2908004"/>
    <lineage>
        <taxon>Bacteria</taxon>
        <taxon>Pseudomonadati</taxon>
        <taxon>Bacteroidota</taxon>
        <taxon>Chitinophagia</taxon>
        <taxon>Chitinophagales</taxon>
        <taxon>Chitinophagaceae</taxon>
        <taxon>Terrimonas</taxon>
    </lineage>
</organism>
<dbReference type="PANTHER" id="PTHR10655:SF17">
    <property type="entry name" value="LYSOPHOSPHOLIPASE-LIKE PROTEIN 1"/>
    <property type="match status" value="1"/>
</dbReference>
<evidence type="ECO:0000313" key="5">
    <source>
        <dbReference type="Proteomes" id="UP001165367"/>
    </source>
</evidence>
<dbReference type="InterPro" id="IPR029058">
    <property type="entry name" value="AB_hydrolase_fold"/>
</dbReference>
<dbReference type="PANTHER" id="PTHR10655">
    <property type="entry name" value="LYSOPHOSPHOLIPASE-RELATED"/>
    <property type="match status" value="1"/>
</dbReference>
<feature type="domain" description="Phospholipase/carboxylesterase/thioesterase" evidence="3">
    <location>
        <begin position="14"/>
        <end position="200"/>
    </location>
</feature>
<dbReference type="InterPro" id="IPR003140">
    <property type="entry name" value="PLipase/COase/thioEstase"/>
</dbReference>
<accession>A0ABS9KYM0</accession>
<dbReference type="SUPFAM" id="SSF53474">
    <property type="entry name" value="alpha/beta-Hydrolases"/>
    <property type="match status" value="1"/>
</dbReference>